<sequence>MATQIILALLTLGAIARVTRFVVDDILFQPVRTAVGQRGSRRLFTWLADLMACSWCTSIWASAAAAVAHWLWHDTAAYLYVVAALTASHVVSLAASWLDSPTPPRHIVLNPLAIDMAVRDQRR</sequence>
<name>A0A4Q9HPG7_STRKA</name>
<keyword evidence="1" id="KW-0472">Membrane</keyword>
<feature type="transmembrane region" description="Helical" evidence="1">
    <location>
        <begin position="78"/>
        <end position="98"/>
    </location>
</feature>
<accession>A0A4Q9HPG7</accession>
<dbReference type="RefSeq" id="WP_131125091.1">
    <property type="nucleotide sequence ID" value="NZ_SIXH01000296.1"/>
</dbReference>
<dbReference type="AlphaFoldDB" id="A0A4Q9HPG7"/>
<dbReference type="EMBL" id="SIXH01000296">
    <property type="protein sequence ID" value="TBO56768.1"/>
    <property type="molecule type" value="Genomic_DNA"/>
</dbReference>
<evidence type="ECO:0000313" key="3">
    <source>
        <dbReference type="Proteomes" id="UP000292452"/>
    </source>
</evidence>
<keyword evidence="1" id="KW-1133">Transmembrane helix</keyword>
<reference evidence="2 3" key="1">
    <citation type="submission" date="2019-02" db="EMBL/GenBank/DDBJ databases">
        <title>Draft Genome Sequence of Streptomyces sp. AM-2504, identified by 16S rRNA comparative analysis as a Streptomyces Kasugaensis strain.</title>
        <authorList>
            <person name="Napolioni V."/>
            <person name="Giuliodori A.M."/>
            <person name="Spurio R."/>
            <person name="Fabbretti A."/>
        </authorList>
    </citation>
    <scope>NUCLEOTIDE SEQUENCE [LARGE SCALE GENOMIC DNA]</scope>
    <source>
        <strain evidence="2 3">AM-2504</strain>
    </source>
</reference>
<organism evidence="2 3">
    <name type="scientific">Streptomyces kasugaensis</name>
    <dbReference type="NCBI Taxonomy" id="1946"/>
    <lineage>
        <taxon>Bacteria</taxon>
        <taxon>Bacillati</taxon>
        <taxon>Actinomycetota</taxon>
        <taxon>Actinomycetes</taxon>
        <taxon>Kitasatosporales</taxon>
        <taxon>Streptomycetaceae</taxon>
        <taxon>Streptomyces</taxon>
    </lineage>
</organism>
<evidence type="ECO:0000256" key="1">
    <source>
        <dbReference type="SAM" id="Phobius"/>
    </source>
</evidence>
<dbReference type="Proteomes" id="UP000292452">
    <property type="component" value="Unassembled WGS sequence"/>
</dbReference>
<evidence type="ECO:0000313" key="2">
    <source>
        <dbReference type="EMBL" id="TBO56768.1"/>
    </source>
</evidence>
<proteinExistence type="predicted"/>
<comment type="caution">
    <text evidence="2">The sequence shown here is derived from an EMBL/GenBank/DDBJ whole genome shotgun (WGS) entry which is preliminary data.</text>
</comment>
<gene>
    <name evidence="2" type="ORF">EYS09_26195</name>
</gene>
<feature type="transmembrane region" description="Helical" evidence="1">
    <location>
        <begin position="44"/>
        <end position="71"/>
    </location>
</feature>
<protein>
    <submittedName>
        <fullName evidence="2">DUF1360 domain-containing protein</fullName>
    </submittedName>
</protein>
<keyword evidence="3" id="KW-1185">Reference proteome</keyword>
<keyword evidence="1" id="KW-0812">Transmembrane</keyword>